<feature type="DNA-binding region" evidence="2">
    <location>
        <begin position="51"/>
        <end position="57"/>
    </location>
</feature>
<keyword evidence="1 2" id="KW-0238">DNA-binding</keyword>
<dbReference type="InterPro" id="IPR012340">
    <property type="entry name" value="NA-bd_OB-fold"/>
</dbReference>
<protein>
    <recommendedName>
        <fullName evidence="2 3">Single-stranded DNA-binding protein</fullName>
        <shortName evidence="2">SSB</shortName>
    </recommendedName>
</protein>
<dbReference type="PANTHER" id="PTHR10302:SF0">
    <property type="entry name" value="SINGLE-STRANDED DNA-BINDING PROTEIN, MITOCHONDRIAL"/>
    <property type="match status" value="1"/>
</dbReference>
<gene>
    <name evidence="5" type="ORF">P245_24310</name>
</gene>
<dbReference type="CDD" id="cd04496">
    <property type="entry name" value="SSB_OBF"/>
    <property type="match status" value="1"/>
</dbReference>
<dbReference type="HAMAP" id="MF_00984">
    <property type="entry name" value="SSB"/>
    <property type="match status" value="1"/>
</dbReference>
<evidence type="ECO:0000313" key="5">
    <source>
        <dbReference type="EMBL" id="KGG84399.1"/>
    </source>
</evidence>
<dbReference type="AlphaFoldDB" id="A0A0E3B7S8"/>
<dbReference type="EMBL" id="AWTN01000129">
    <property type="protein sequence ID" value="KGG84399.1"/>
    <property type="molecule type" value="Genomic_DNA"/>
</dbReference>
<dbReference type="InterPro" id="IPR011344">
    <property type="entry name" value="ssDNA-bd"/>
</dbReference>
<dbReference type="GO" id="GO:0006260">
    <property type="term" value="P:DNA replication"/>
    <property type="evidence" value="ECO:0007669"/>
    <property type="project" value="InterPro"/>
</dbReference>
<evidence type="ECO:0000313" key="6">
    <source>
        <dbReference type="Proteomes" id="UP000029567"/>
    </source>
</evidence>
<evidence type="ECO:0000256" key="4">
    <source>
        <dbReference type="SAM" id="MobiDB-lite"/>
    </source>
</evidence>
<evidence type="ECO:0000256" key="2">
    <source>
        <dbReference type="HAMAP-Rule" id="MF_00984"/>
    </source>
</evidence>
<comment type="subunit">
    <text evidence="2">Homotetramer.</text>
</comment>
<dbReference type="Proteomes" id="UP000029567">
    <property type="component" value="Unassembled WGS sequence"/>
</dbReference>
<dbReference type="PIRSF" id="PIRSF002070">
    <property type="entry name" value="SSB"/>
    <property type="match status" value="1"/>
</dbReference>
<dbReference type="PROSITE" id="PS50935">
    <property type="entry name" value="SSB"/>
    <property type="match status" value="1"/>
</dbReference>
<reference evidence="5 6" key="1">
    <citation type="submission" date="2013-09" db="EMBL/GenBank/DDBJ databases">
        <title>High correlation between genotypes and phenotypes of environmental bacteria Comamonas testosteroni strains.</title>
        <authorList>
            <person name="Liu L."/>
            <person name="Zhu W."/>
            <person name="Xia X."/>
            <person name="Xu B."/>
            <person name="Luo M."/>
            <person name="Wang G."/>
        </authorList>
    </citation>
    <scope>NUCLEOTIDE SEQUENCE [LARGE SCALE GENOMIC DNA]</scope>
    <source>
        <strain evidence="5 6">JL14</strain>
    </source>
</reference>
<dbReference type="RefSeq" id="WP_052088465.1">
    <property type="nucleotide sequence ID" value="NZ_AWTN01000129.1"/>
</dbReference>
<comment type="caution">
    <text evidence="2">Lacks conserved residue(s) required for the propagation of feature annotation.</text>
</comment>
<evidence type="ECO:0000256" key="1">
    <source>
        <dbReference type="ARBA" id="ARBA00023125"/>
    </source>
</evidence>
<organism evidence="5 6">
    <name type="scientific">Comamonas thiooxydans</name>
    <dbReference type="NCBI Taxonomy" id="363952"/>
    <lineage>
        <taxon>Bacteria</taxon>
        <taxon>Pseudomonadati</taxon>
        <taxon>Pseudomonadota</taxon>
        <taxon>Betaproteobacteria</taxon>
        <taxon>Burkholderiales</taxon>
        <taxon>Comamonadaceae</taxon>
        <taxon>Comamonas</taxon>
    </lineage>
</organism>
<name>A0A0E3B7S8_9BURK</name>
<dbReference type="SUPFAM" id="SSF50249">
    <property type="entry name" value="Nucleic acid-binding proteins"/>
    <property type="match status" value="1"/>
</dbReference>
<comment type="caution">
    <text evidence="5">The sequence shown here is derived from an EMBL/GenBank/DDBJ whole genome shotgun (WGS) entry which is preliminary data.</text>
</comment>
<dbReference type="Gene3D" id="2.40.50.140">
    <property type="entry name" value="Nucleic acid-binding proteins"/>
    <property type="match status" value="1"/>
</dbReference>
<dbReference type="NCBIfam" id="TIGR00621">
    <property type="entry name" value="ssb"/>
    <property type="match status" value="1"/>
</dbReference>
<dbReference type="GO" id="GO:0009295">
    <property type="term" value="C:nucleoid"/>
    <property type="evidence" value="ECO:0007669"/>
    <property type="project" value="TreeGrafter"/>
</dbReference>
<dbReference type="GO" id="GO:0003697">
    <property type="term" value="F:single-stranded DNA binding"/>
    <property type="evidence" value="ECO:0007669"/>
    <property type="project" value="UniProtKB-UniRule"/>
</dbReference>
<accession>A0A0E3B7S8</accession>
<proteinExistence type="inferred from homology"/>
<dbReference type="Pfam" id="PF00436">
    <property type="entry name" value="SSB"/>
    <property type="match status" value="1"/>
</dbReference>
<dbReference type="InterPro" id="IPR000424">
    <property type="entry name" value="Primosome_PriB/ssb"/>
</dbReference>
<dbReference type="PANTHER" id="PTHR10302">
    <property type="entry name" value="SINGLE-STRANDED DNA-BINDING PROTEIN"/>
    <property type="match status" value="1"/>
</dbReference>
<evidence type="ECO:0000256" key="3">
    <source>
        <dbReference type="PIRNR" id="PIRNR002070"/>
    </source>
</evidence>
<sequence>MNKNRVELEGFLGNEPDLRRLPSGEAVTNMRLATTEYWQDKGGARKSHTEWHSLVIYGPLAELAAKHWHKGDNIAAEGRIQSRTFGEDNKKVAREIIVFRAHRIDRLPGADRTEEAAEEAATGSADNWPKV</sequence>
<feature type="region of interest" description="Disordered" evidence="4">
    <location>
        <begin position="108"/>
        <end position="131"/>
    </location>
</feature>